<comment type="similarity">
    <text evidence="5">Belongs to the TIM14 family.</text>
</comment>
<organism evidence="9 10">
    <name type="scientific">Paramagnetospirillum magnetotacticum MS-1</name>
    <dbReference type="NCBI Taxonomy" id="272627"/>
    <lineage>
        <taxon>Bacteria</taxon>
        <taxon>Pseudomonadati</taxon>
        <taxon>Pseudomonadota</taxon>
        <taxon>Alphaproteobacteria</taxon>
        <taxon>Rhodospirillales</taxon>
        <taxon>Magnetospirillaceae</taxon>
        <taxon>Paramagnetospirillum</taxon>
    </lineage>
</organism>
<keyword evidence="3 7" id="KW-1133">Transmembrane helix</keyword>
<evidence type="ECO:0000313" key="10">
    <source>
        <dbReference type="Proteomes" id="UP000031971"/>
    </source>
</evidence>
<dbReference type="Gene3D" id="1.10.287.110">
    <property type="entry name" value="DnaJ domain"/>
    <property type="match status" value="1"/>
</dbReference>
<evidence type="ECO:0000256" key="5">
    <source>
        <dbReference type="ARBA" id="ARBA00038105"/>
    </source>
</evidence>
<dbReference type="OrthoDB" id="9811070at2"/>
<dbReference type="SMART" id="SM00271">
    <property type="entry name" value="DnaJ"/>
    <property type="match status" value="1"/>
</dbReference>
<feature type="transmembrane region" description="Helical" evidence="7">
    <location>
        <begin position="34"/>
        <end position="51"/>
    </location>
</feature>
<reference evidence="9 10" key="1">
    <citation type="submission" date="2015-01" db="EMBL/GenBank/DDBJ databases">
        <title>Genome Sequence of Magnetospirillum magnetotacticum Strain MS-1.</title>
        <authorList>
            <person name="Marinov G.K."/>
            <person name="Smalley M.D."/>
            <person name="DeSalvo G."/>
        </authorList>
    </citation>
    <scope>NUCLEOTIDE SEQUENCE [LARGE SCALE GENOMIC DNA]</scope>
    <source>
        <strain evidence="9 10">MS-1</strain>
    </source>
</reference>
<dbReference type="EMBL" id="JXSL01000030">
    <property type="protein sequence ID" value="KIL97324.1"/>
    <property type="molecule type" value="Genomic_DNA"/>
</dbReference>
<dbReference type="Proteomes" id="UP000031971">
    <property type="component" value="Unassembled WGS sequence"/>
</dbReference>
<evidence type="ECO:0000256" key="4">
    <source>
        <dbReference type="ARBA" id="ARBA00023136"/>
    </source>
</evidence>
<proteinExistence type="inferred from homology"/>
<dbReference type="PANTHER" id="PTHR12763:SF28">
    <property type="entry name" value="GEO10507P1-RELATED"/>
    <property type="match status" value="1"/>
</dbReference>
<feature type="domain" description="J" evidence="8">
    <location>
        <begin position="112"/>
        <end position="162"/>
    </location>
</feature>
<feature type="region of interest" description="Disordered" evidence="6">
    <location>
        <begin position="84"/>
        <end position="108"/>
    </location>
</feature>
<dbReference type="PROSITE" id="PS50076">
    <property type="entry name" value="DNAJ_2"/>
    <property type="match status" value="1"/>
</dbReference>
<keyword evidence="4 7" id="KW-0472">Membrane</keyword>
<dbReference type="GO" id="GO:0016020">
    <property type="term" value="C:membrane"/>
    <property type="evidence" value="ECO:0007669"/>
    <property type="project" value="UniProtKB-SubCell"/>
</dbReference>
<comment type="caution">
    <text evidence="9">The sequence shown here is derived from an EMBL/GenBank/DDBJ whole genome shotgun (WGS) entry which is preliminary data.</text>
</comment>
<dbReference type="AlphaFoldDB" id="A0A0C2YC45"/>
<keyword evidence="2 7" id="KW-0812">Transmembrane</keyword>
<dbReference type="PRINTS" id="PR00625">
    <property type="entry name" value="JDOMAIN"/>
</dbReference>
<dbReference type="CDD" id="cd06257">
    <property type="entry name" value="DnaJ"/>
    <property type="match status" value="1"/>
</dbReference>
<evidence type="ECO:0000313" key="9">
    <source>
        <dbReference type="EMBL" id="KIL97324.1"/>
    </source>
</evidence>
<dbReference type="InterPro" id="IPR001623">
    <property type="entry name" value="DnaJ_domain"/>
</dbReference>
<evidence type="ECO:0000256" key="3">
    <source>
        <dbReference type="ARBA" id="ARBA00022989"/>
    </source>
</evidence>
<sequence>MILRLLLLVGGGFALWWGWHWWRKASPDKARKALIAAVLAALVLGGILLVVTGKLAGLAAIAAGLSPWIGRALRLHQMWQSVKRMTGRDAPSGQTPPPPPQPPADTAMSRAQAYEVLGIPPGASPEEIQEAHRRLMRSAHPDAGGSTWIAARLNQARDVLLG</sequence>
<dbReference type="PANTHER" id="PTHR12763">
    <property type="match status" value="1"/>
</dbReference>
<name>A0A0C2YC45_PARME</name>
<keyword evidence="10" id="KW-1185">Reference proteome</keyword>
<accession>A0A0C2YC45</accession>
<feature type="transmembrane region" description="Helical" evidence="7">
    <location>
        <begin position="57"/>
        <end position="75"/>
    </location>
</feature>
<evidence type="ECO:0000256" key="2">
    <source>
        <dbReference type="ARBA" id="ARBA00022692"/>
    </source>
</evidence>
<comment type="subcellular location">
    <subcellularLocation>
        <location evidence="1">Membrane</location>
        <topology evidence="1">Single-pass membrane protein</topology>
    </subcellularLocation>
</comment>
<dbReference type="SUPFAM" id="SSF46565">
    <property type="entry name" value="Chaperone J-domain"/>
    <property type="match status" value="1"/>
</dbReference>
<dbReference type="STRING" id="272627.CCC_00385"/>
<dbReference type="RefSeq" id="WP_009871010.1">
    <property type="nucleotide sequence ID" value="NZ_JXSL01000030.1"/>
</dbReference>
<protein>
    <submittedName>
        <fullName evidence="9">DnaJ domain protein</fullName>
    </submittedName>
</protein>
<feature type="transmembrane region" description="Helical" evidence="7">
    <location>
        <begin position="6"/>
        <end position="22"/>
    </location>
</feature>
<evidence type="ECO:0000259" key="8">
    <source>
        <dbReference type="PROSITE" id="PS50076"/>
    </source>
</evidence>
<dbReference type="Pfam" id="PF00226">
    <property type="entry name" value="DnaJ"/>
    <property type="match status" value="1"/>
</dbReference>
<evidence type="ECO:0000256" key="6">
    <source>
        <dbReference type="SAM" id="MobiDB-lite"/>
    </source>
</evidence>
<evidence type="ECO:0000256" key="1">
    <source>
        <dbReference type="ARBA" id="ARBA00004167"/>
    </source>
</evidence>
<evidence type="ECO:0000256" key="7">
    <source>
        <dbReference type="SAM" id="Phobius"/>
    </source>
</evidence>
<gene>
    <name evidence="9" type="ORF">CCC_00385</name>
</gene>
<feature type="compositionally biased region" description="Pro residues" evidence="6">
    <location>
        <begin position="94"/>
        <end position="103"/>
    </location>
</feature>
<dbReference type="InterPro" id="IPR036869">
    <property type="entry name" value="J_dom_sf"/>
</dbReference>